<protein>
    <submittedName>
        <fullName evidence="1">Uncharacterized protein</fullName>
    </submittedName>
</protein>
<gene>
    <name evidence="1" type="ORF">AFUS01_LOCUS13619</name>
</gene>
<evidence type="ECO:0000313" key="1">
    <source>
        <dbReference type="EMBL" id="CAG7724609.1"/>
    </source>
</evidence>
<reference evidence="1" key="1">
    <citation type="submission" date="2021-06" db="EMBL/GenBank/DDBJ databases">
        <authorList>
            <person name="Hodson N. C."/>
            <person name="Mongue J. A."/>
            <person name="Jaron S. K."/>
        </authorList>
    </citation>
    <scope>NUCLEOTIDE SEQUENCE</scope>
</reference>
<organism evidence="1 2">
    <name type="scientific">Allacma fusca</name>
    <dbReference type="NCBI Taxonomy" id="39272"/>
    <lineage>
        <taxon>Eukaryota</taxon>
        <taxon>Metazoa</taxon>
        <taxon>Ecdysozoa</taxon>
        <taxon>Arthropoda</taxon>
        <taxon>Hexapoda</taxon>
        <taxon>Collembola</taxon>
        <taxon>Symphypleona</taxon>
        <taxon>Sminthuridae</taxon>
        <taxon>Allacma</taxon>
    </lineage>
</organism>
<accession>A0A8J2NY28</accession>
<comment type="caution">
    <text evidence="1">The sequence shown here is derived from an EMBL/GenBank/DDBJ whole genome shotgun (WGS) entry which is preliminary data.</text>
</comment>
<dbReference type="EMBL" id="CAJVCH010111766">
    <property type="protein sequence ID" value="CAG7724609.1"/>
    <property type="molecule type" value="Genomic_DNA"/>
</dbReference>
<name>A0A8J2NY28_9HEXA</name>
<dbReference type="Proteomes" id="UP000708208">
    <property type="component" value="Unassembled WGS sequence"/>
</dbReference>
<dbReference type="AlphaFoldDB" id="A0A8J2NY28"/>
<sequence length="97" mass="11112">MLYCLYDLEPEIWLEYNERKMIVKQSKFLQRILLWVQGCPTVSPHPNIVSFLVTILGHIRGVVARVNSLTVSGNSTECDGRRLTKSFGIYIIGLSRE</sequence>
<evidence type="ECO:0000313" key="2">
    <source>
        <dbReference type="Proteomes" id="UP000708208"/>
    </source>
</evidence>
<keyword evidence="2" id="KW-1185">Reference proteome</keyword>
<proteinExistence type="predicted"/>